<feature type="domain" description="C2" evidence="2">
    <location>
        <begin position="396"/>
        <end position="513"/>
    </location>
</feature>
<accession>A0ABR2KDK9</accession>
<dbReference type="InterPro" id="IPR045050">
    <property type="entry name" value="Synaptotagmin_plant"/>
</dbReference>
<feature type="region of interest" description="Disordered" evidence="1">
    <location>
        <begin position="354"/>
        <end position="390"/>
    </location>
</feature>
<feature type="region of interest" description="Disordered" evidence="1">
    <location>
        <begin position="299"/>
        <end position="324"/>
    </location>
</feature>
<dbReference type="PANTHER" id="PTHR10774:SF190">
    <property type="entry name" value="C2 CALCIUM_LIPID-BINDING ENDONUCLEASE_EXONUCLEASE_PHOSPHATASE-RELATED"/>
    <property type="match status" value="1"/>
</dbReference>
<evidence type="ECO:0000313" key="4">
    <source>
        <dbReference type="Proteomes" id="UP001470230"/>
    </source>
</evidence>
<dbReference type="PANTHER" id="PTHR10774">
    <property type="entry name" value="EXTENDED SYNAPTOTAGMIN-RELATED"/>
    <property type="match status" value="1"/>
</dbReference>
<evidence type="ECO:0000313" key="3">
    <source>
        <dbReference type="EMBL" id="KAK8889159.1"/>
    </source>
</evidence>
<comment type="caution">
    <text evidence="3">The sequence shown here is derived from an EMBL/GenBank/DDBJ whole genome shotgun (WGS) entry which is preliminary data.</text>
</comment>
<dbReference type="Gene3D" id="2.60.40.150">
    <property type="entry name" value="C2 domain"/>
    <property type="match status" value="3"/>
</dbReference>
<dbReference type="Pfam" id="PF00168">
    <property type="entry name" value="C2"/>
    <property type="match status" value="3"/>
</dbReference>
<evidence type="ECO:0000256" key="1">
    <source>
        <dbReference type="SAM" id="MobiDB-lite"/>
    </source>
</evidence>
<dbReference type="EMBL" id="JAPFFF010000005">
    <property type="protein sequence ID" value="KAK8889159.1"/>
    <property type="molecule type" value="Genomic_DNA"/>
</dbReference>
<proteinExistence type="predicted"/>
<organism evidence="3 4">
    <name type="scientific">Tritrichomonas musculus</name>
    <dbReference type="NCBI Taxonomy" id="1915356"/>
    <lineage>
        <taxon>Eukaryota</taxon>
        <taxon>Metamonada</taxon>
        <taxon>Parabasalia</taxon>
        <taxon>Tritrichomonadida</taxon>
        <taxon>Tritrichomonadidae</taxon>
        <taxon>Tritrichomonas</taxon>
    </lineage>
</organism>
<name>A0ABR2KDK9_9EUKA</name>
<dbReference type="InterPro" id="IPR000008">
    <property type="entry name" value="C2_dom"/>
</dbReference>
<dbReference type="CDD" id="cd00030">
    <property type="entry name" value="C2"/>
    <property type="match status" value="3"/>
</dbReference>
<feature type="compositionally biased region" description="Low complexity" evidence="1">
    <location>
        <begin position="354"/>
        <end position="374"/>
    </location>
</feature>
<gene>
    <name evidence="3" type="ORF">M9Y10_033904</name>
</gene>
<dbReference type="InterPro" id="IPR035892">
    <property type="entry name" value="C2_domain_sf"/>
</dbReference>
<dbReference type="Proteomes" id="UP001470230">
    <property type="component" value="Unassembled WGS sequence"/>
</dbReference>
<dbReference type="SUPFAM" id="SSF49562">
    <property type="entry name" value="C2 domain (Calcium/lipid-binding domain, CaLB)"/>
    <property type="match status" value="3"/>
</dbReference>
<dbReference type="PROSITE" id="PS50004">
    <property type="entry name" value="C2"/>
    <property type="match status" value="3"/>
</dbReference>
<evidence type="ECO:0000259" key="2">
    <source>
        <dbReference type="PROSITE" id="PS50004"/>
    </source>
</evidence>
<keyword evidence="4" id="KW-1185">Reference proteome</keyword>
<sequence length="729" mass="82791">MSNFQPSYKLCLVVQRAEKLLPPANGSLNPYIEFQIQGSNQKVSTNVINNNIQPVFNSSLTLDGYFFGSDNLIIKVFNRGTEEDRSKDEVVGYASTYVSSFLLGEVQNFTVDLYKYDVKKDRKSKDSHAGDAGKLFFQIHVAQPNDTPFVNKEWNYPLYNAWLEIIDAKNCPPVLGDSADPRVSISISPAINNQQYTTSTQHSLTPVWNERRKILLDNYQSQTINISMESKNKKETTPMGQYQLPLAKCAVGHIYEDSVELSPVNGQPPAILHYKLQITAKDTQPFQFIKDKTNYEEEESVASKQSVQSISSKQSTEKLETHQISNYSERSISLTEQSTKVTSTTSITTSTTSITTSKTSITTSTTSITTSETTTQKEEKRSINLSSNPKRRTLNNSEVLLERIKIPKGISDSPCTIHVNLIEARNLQKECDPFVTFAIRSQKKDSSVNSKVIQNTQNPKWDENFDLNSPSLLTDTLVVDMYNKDPLPDNRLMDTFEIPVGNLPYKGSFVFDRDVQLKDQTTGHLNFIINPEKPKDPHCHFQWGDFDSSYSTSFTGYSHKGHSISAHSSDEKNTYHVHEEVLKELRKPKKIENITVQITGINNIPFESNDNNTYLTIQRRNKTKTKGPVQKVEDIINHQEVSAKYENVKPGNYIEILLYQYSKNGNQNPSLVCGRRFKVKDMNFDCQPRTYNLQTPEQLLEEEENNNTVESSNMGELKLSFSHDVTFKE</sequence>
<reference evidence="3 4" key="1">
    <citation type="submission" date="2024-04" db="EMBL/GenBank/DDBJ databases">
        <title>Tritrichomonas musculus Genome.</title>
        <authorList>
            <person name="Alves-Ferreira E."/>
            <person name="Grigg M."/>
            <person name="Lorenzi H."/>
            <person name="Galac M."/>
        </authorList>
    </citation>
    <scope>NUCLEOTIDE SEQUENCE [LARGE SCALE GENOMIC DNA]</scope>
    <source>
        <strain evidence="3 4">EAF2021</strain>
    </source>
</reference>
<feature type="domain" description="C2" evidence="2">
    <location>
        <begin position="1"/>
        <end position="111"/>
    </location>
</feature>
<dbReference type="SMART" id="SM00239">
    <property type="entry name" value="C2"/>
    <property type="match status" value="3"/>
</dbReference>
<protein>
    <submittedName>
        <fullName evidence="3">Tricalbin-2</fullName>
    </submittedName>
</protein>
<feature type="compositionally biased region" description="Low complexity" evidence="1">
    <location>
        <begin position="302"/>
        <end position="314"/>
    </location>
</feature>
<feature type="domain" description="C2" evidence="2">
    <location>
        <begin position="140"/>
        <end position="259"/>
    </location>
</feature>